<dbReference type="SUPFAM" id="SSF55298">
    <property type="entry name" value="YjgF-like"/>
    <property type="match status" value="1"/>
</dbReference>
<evidence type="ECO:0000313" key="2">
    <source>
        <dbReference type="EMBL" id="OZI69137.1"/>
    </source>
</evidence>
<reference evidence="2 3" key="2">
    <citation type="submission" date="2017-05" db="EMBL/GenBank/DDBJ databases">
        <title>Complete and WGS of Bordetella genogroups.</title>
        <authorList>
            <person name="Spilker T."/>
            <person name="Lipuma J."/>
        </authorList>
    </citation>
    <scope>NUCLEOTIDE SEQUENCE [LARGE SCALE GENOMIC DNA]</scope>
    <source>
        <strain evidence="2 3">AU9795</strain>
    </source>
</reference>
<dbReference type="EMBL" id="NEVR01000001">
    <property type="protein sequence ID" value="OZI69137.1"/>
    <property type="molecule type" value="Genomic_DNA"/>
</dbReference>
<proteinExistence type="predicted"/>
<dbReference type="InterPro" id="IPR006175">
    <property type="entry name" value="YjgF/YER057c/UK114"/>
</dbReference>
<keyword evidence="3" id="KW-1185">Reference proteome</keyword>
<comment type="caution">
    <text evidence="1">The sequence shown here is derived from an EMBL/GenBank/DDBJ whole genome shotgun (WGS) entry which is preliminary data.</text>
</comment>
<dbReference type="OrthoDB" id="573013at2"/>
<protein>
    <recommendedName>
        <fullName evidence="5">Enamine deaminase RidA</fullName>
    </recommendedName>
</protein>
<evidence type="ECO:0000313" key="1">
    <source>
        <dbReference type="EMBL" id="OZI40946.1"/>
    </source>
</evidence>
<organism evidence="1 4">
    <name type="scientific">Bordetella genomosp. 1</name>
    <dbReference type="NCBI Taxonomy" id="1395607"/>
    <lineage>
        <taxon>Bacteria</taxon>
        <taxon>Pseudomonadati</taxon>
        <taxon>Pseudomonadota</taxon>
        <taxon>Betaproteobacteria</taxon>
        <taxon>Burkholderiales</taxon>
        <taxon>Alcaligenaceae</taxon>
        <taxon>Bordetella</taxon>
    </lineage>
</organism>
<dbReference type="AlphaFoldDB" id="A0A261SU99"/>
<sequence>MAIAPTALPASHPGPVFFNPPGLYDPRPNGYSHVAVADTPARWVLAAGQGGENAQGELSPDFAVQLRQAFDNVETALRGVHAGLGDIVRLQLLVVDHDEAKLAHYSAEVLRRWGEQRLAPACTLIPVPRLALDGMLVEIEATAVLPLPR</sequence>
<dbReference type="CDD" id="cd00448">
    <property type="entry name" value="YjgF_YER057c_UK114_family"/>
    <property type="match status" value="1"/>
</dbReference>
<evidence type="ECO:0000313" key="4">
    <source>
        <dbReference type="Proteomes" id="UP000217005"/>
    </source>
</evidence>
<dbReference type="Proteomes" id="UP000216354">
    <property type="component" value="Unassembled WGS sequence"/>
</dbReference>
<name>A0A261SU99_9BORD</name>
<evidence type="ECO:0000313" key="3">
    <source>
        <dbReference type="Proteomes" id="UP000216354"/>
    </source>
</evidence>
<dbReference type="PANTHER" id="PTHR43857:SF1">
    <property type="entry name" value="YJGH FAMILY PROTEIN"/>
    <property type="match status" value="1"/>
</dbReference>
<evidence type="ECO:0008006" key="5">
    <source>
        <dbReference type="Google" id="ProtNLM"/>
    </source>
</evidence>
<reference evidence="1 4" key="1">
    <citation type="submission" date="2017-05" db="EMBL/GenBank/DDBJ databases">
        <title>Complete and WGS of Bordetella genogroups.</title>
        <authorList>
            <person name="Spilker T."/>
            <person name="LiPuma J."/>
        </authorList>
    </citation>
    <scope>NUCLEOTIDE SEQUENCE [LARGE SCALE GENOMIC DNA]</scope>
    <source>
        <strain evidence="1 4">AU17610</strain>
    </source>
</reference>
<dbReference type="Pfam" id="PF01042">
    <property type="entry name" value="Ribonuc_L-PSP"/>
    <property type="match status" value="1"/>
</dbReference>
<dbReference type="Gene3D" id="3.30.1330.40">
    <property type="entry name" value="RutC-like"/>
    <property type="match status" value="1"/>
</dbReference>
<dbReference type="InterPro" id="IPR035959">
    <property type="entry name" value="RutC-like_sf"/>
</dbReference>
<dbReference type="EMBL" id="NEVL01000001">
    <property type="protein sequence ID" value="OZI40946.1"/>
    <property type="molecule type" value="Genomic_DNA"/>
</dbReference>
<dbReference type="PANTHER" id="PTHR43857">
    <property type="entry name" value="BLR7761 PROTEIN"/>
    <property type="match status" value="1"/>
</dbReference>
<gene>
    <name evidence="2" type="ORF">CAL27_06760</name>
    <name evidence="1" type="ORF">CEG14_04145</name>
</gene>
<accession>A0A261SU99</accession>
<dbReference type="RefSeq" id="WP_094825059.1">
    <property type="nucleotide sequence ID" value="NZ_NEVL01000001.1"/>
</dbReference>
<dbReference type="Proteomes" id="UP000217005">
    <property type="component" value="Unassembled WGS sequence"/>
</dbReference>